<dbReference type="AlphaFoldDB" id="J3NDP5"/>
<evidence type="ECO:0000313" key="1">
    <source>
        <dbReference type="EnsemblPlants" id="OB12G21030.1"/>
    </source>
</evidence>
<proteinExistence type="predicted"/>
<reference evidence="1" key="1">
    <citation type="journal article" date="2013" name="Nat. Commun.">
        <title>Whole-genome sequencing of Oryza brachyantha reveals mechanisms underlying Oryza genome evolution.</title>
        <authorList>
            <person name="Chen J."/>
            <person name="Huang Q."/>
            <person name="Gao D."/>
            <person name="Wang J."/>
            <person name="Lang Y."/>
            <person name="Liu T."/>
            <person name="Li B."/>
            <person name="Bai Z."/>
            <person name="Luis Goicoechea J."/>
            <person name="Liang C."/>
            <person name="Chen C."/>
            <person name="Zhang W."/>
            <person name="Sun S."/>
            <person name="Liao Y."/>
            <person name="Zhang X."/>
            <person name="Yang L."/>
            <person name="Song C."/>
            <person name="Wang M."/>
            <person name="Shi J."/>
            <person name="Liu G."/>
            <person name="Liu J."/>
            <person name="Zhou H."/>
            <person name="Zhou W."/>
            <person name="Yu Q."/>
            <person name="An N."/>
            <person name="Chen Y."/>
            <person name="Cai Q."/>
            <person name="Wang B."/>
            <person name="Liu B."/>
            <person name="Min J."/>
            <person name="Huang Y."/>
            <person name="Wu H."/>
            <person name="Li Z."/>
            <person name="Zhang Y."/>
            <person name="Yin Y."/>
            <person name="Song W."/>
            <person name="Jiang J."/>
            <person name="Jackson S.A."/>
            <person name="Wing R.A."/>
            <person name="Wang J."/>
            <person name="Chen M."/>
        </authorList>
    </citation>
    <scope>NUCLEOTIDE SEQUENCE [LARGE SCALE GENOMIC DNA]</scope>
    <source>
        <strain evidence="1">cv. IRGC 101232</strain>
    </source>
</reference>
<name>J3NDP5_ORYBR</name>
<reference evidence="1" key="2">
    <citation type="submission" date="2013-04" db="UniProtKB">
        <authorList>
            <consortium name="EnsemblPlants"/>
        </authorList>
    </citation>
    <scope>IDENTIFICATION</scope>
</reference>
<sequence>MNRLTLLARKGGCGALSPSLAEALFASSLATSCSQNTTTVSHRGRTLLTTISIPSLSGYMIDHHIVFPFLFKL</sequence>
<dbReference type="Gramene" id="OB12G21030.1">
    <property type="protein sequence ID" value="OB12G21030.1"/>
    <property type="gene ID" value="OB12G21030"/>
</dbReference>
<dbReference type="Proteomes" id="UP000006038">
    <property type="component" value="Chromosome 12"/>
</dbReference>
<dbReference type="PROSITE" id="PS51257">
    <property type="entry name" value="PROKAR_LIPOPROTEIN"/>
    <property type="match status" value="1"/>
</dbReference>
<protein>
    <submittedName>
        <fullName evidence="1">Uncharacterized protein</fullName>
    </submittedName>
</protein>
<keyword evidence="2" id="KW-1185">Reference proteome</keyword>
<organism evidence="1">
    <name type="scientific">Oryza brachyantha</name>
    <name type="common">malo sina</name>
    <dbReference type="NCBI Taxonomy" id="4533"/>
    <lineage>
        <taxon>Eukaryota</taxon>
        <taxon>Viridiplantae</taxon>
        <taxon>Streptophyta</taxon>
        <taxon>Embryophyta</taxon>
        <taxon>Tracheophyta</taxon>
        <taxon>Spermatophyta</taxon>
        <taxon>Magnoliopsida</taxon>
        <taxon>Liliopsida</taxon>
        <taxon>Poales</taxon>
        <taxon>Poaceae</taxon>
        <taxon>BOP clade</taxon>
        <taxon>Oryzoideae</taxon>
        <taxon>Oryzeae</taxon>
        <taxon>Oryzinae</taxon>
        <taxon>Oryza</taxon>
    </lineage>
</organism>
<dbReference type="EnsemblPlants" id="OB12G21030.1">
    <property type="protein sequence ID" value="OB12G21030.1"/>
    <property type="gene ID" value="OB12G21030"/>
</dbReference>
<accession>J3NDP5</accession>
<evidence type="ECO:0000313" key="2">
    <source>
        <dbReference type="Proteomes" id="UP000006038"/>
    </source>
</evidence>
<dbReference type="HOGENOM" id="CLU_2708746_0_0_1"/>